<accession>A0ABW3FMT3</accession>
<protein>
    <submittedName>
        <fullName evidence="2">Uncharacterized protein</fullName>
    </submittedName>
</protein>
<name>A0ABW3FMT3_9PSEU</name>
<proteinExistence type="predicted"/>
<evidence type="ECO:0000256" key="1">
    <source>
        <dbReference type="SAM" id="MobiDB-lite"/>
    </source>
</evidence>
<gene>
    <name evidence="2" type="ORF">ACFQ16_06675</name>
</gene>
<feature type="region of interest" description="Disordered" evidence="1">
    <location>
        <begin position="92"/>
        <end position="116"/>
    </location>
</feature>
<organism evidence="2 3">
    <name type="scientific">Saccharopolyspora rosea</name>
    <dbReference type="NCBI Taxonomy" id="524884"/>
    <lineage>
        <taxon>Bacteria</taxon>
        <taxon>Bacillati</taxon>
        <taxon>Actinomycetota</taxon>
        <taxon>Actinomycetes</taxon>
        <taxon>Pseudonocardiales</taxon>
        <taxon>Pseudonocardiaceae</taxon>
        <taxon>Saccharopolyspora</taxon>
    </lineage>
</organism>
<dbReference type="Proteomes" id="UP001597018">
    <property type="component" value="Unassembled WGS sequence"/>
</dbReference>
<evidence type="ECO:0000313" key="3">
    <source>
        <dbReference type="Proteomes" id="UP001597018"/>
    </source>
</evidence>
<keyword evidence="3" id="KW-1185">Reference proteome</keyword>
<evidence type="ECO:0000313" key="2">
    <source>
        <dbReference type="EMBL" id="MFD0919420.1"/>
    </source>
</evidence>
<reference evidence="3" key="1">
    <citation type="journal article" date="2019" name="Int. J. Syst. Evol. Microbiol.">
        <title>The Global Catalogue of Microorganisms (GCM) 10K type strain sequencing project: providing services to taxonomists for standard genome sequencing and annotation.</title>
        <authorList>
            <consortium name="The Broad Institute Genomics Platform"/>
            <consortium name="The Broad Institute Genome Sequencing Center for Infectious Disease"/>
            <person name="Wu L."/>
            <person name="Ma J."/>
        </authorList>
    </citation>
    <scope>NUCLEOTIDE SEQUENCE [LARGE SCALE GENOMIC DNA]</scope>
    <source>
        <strain evidence="3">CCUG 56401</strain>
    </source>
</reference>
<dbReference type="EMBL" id="JBHTIW010000003">
    <property type="protein sequence ID" value="MFD0919420.1"/>
    <property type="molecule type" value="Genomic_DNA"/>
</dbReference>
<comment type="caution">
    <text evidence="2">The sequence shown here is derived from an EMBL/GenBank/DDBJ whole genome shotgun (WGS) entry which is preliminary data.</text>
</comment>
<dbReference type="RefSeq" id="WP_345599910.1">
    <property type="nucleotide sequence ID" value="NZ_BAABLT010000001.1"/>
</dbReference>
<sequence length="116" mass="12926">MTAPDPESDHRMTLTCYNDTHGYGWRHVDLFVHDAAGRELNWVHWEAPADGPEAADAVTAEVEPLLRRTSEWRHGVSASGMDYWVADAAWARPSPDRGESAPSPHPSTPAPRKEQK</sequence>